<protein>
    <submittedName>
        <fullName evidence="1">Uncharacterized protein</fullName>
    </submittedName>
</protein>
<name>A0A2S9J9Q4_9HYPH</name>
<accession>A0A2S9J9Q4</accession>
<dbReference type="EMBL" id="PVBT01000012">
    <property type="protein sequence ID" value="PRD49510.1"/>
    <property type="molecule type" value="Genomic_DNA"/>
</dbReference>
<dbReference type="AlphaFoldDB" id="A0A2S9J9Q4"/>
<evidence type="ECO:0000313" key="2">
    <source>
        <dbReference type="Proteomes" id="UP000238563"/>
    </source>
</evidence>
<comment type="caution">
    <text evidence="1">The sequence shown here is derived from an EMBL/GenBank/DDBJ whole genome shotgun (WGS) entry which is preliminary data.</text>
</comment>
<gene>
    <name evidence="1" type="ORF">C5750_25865</name>
</gene>
<organism evidence="1 2">
    <name type="scientific">Phyllobacterium myrsinacearum</name>
    <dbReference type="NCBI Taxonomy" id="28101"/>
    <lineage>
        <taxon>Bacteria</taxon>
        <taxon>Pseudomonadati</taxon>
        <taxon>Pseudomonadota</taxon>
        <taxon>Alphaproteobacteria</taxon>
        <taxon>Hyphomicrobiales</taxon>
        <taxon>Phyllobacteriaceae</taxon>
        <taxon>Phyllobacterium</taxon>
    </lineage>
</organism>
<dbReference type="Proteomes" id="UP000238563">
    <property type="component" value="Unassembled WGS sequence"/>
</dbReference>
<keyword evidence="2" id="KW-1185">Reference proteome</keyword>
<sequence>MVLETAIERHRTARLEIDGLFGLLAQGDADGRPLDERLEMACAAAEAAWLAFLPYPVASLAGIRKKIAYVRSILAQGDELSTGELELLLRSIL</sequence>
<proteinExistence type="predicted"/>
<reference evidence="1 2" key="1">
    <citation type="submission" date="2018-02" db="EMBL/GenBank/DDBJ databases">
        <title>The draft genome of Phyllobacterium myrsinacearum DSM5892.</title>
        <authorList>
            <person name="Li L."/>
            <person name="Liu L."/>
            <person name="Zhang X."/>
            <person name="Wang T."/>
        </authorList>
    </citation>
    <scope>NUCLEOTIDE SEQUENCE [LARGE SCALE GENOMIC DNA]</scope>
    <source>
        <strain evidence="1 2">DSM 5892</strain>
    </source>
</reference>
<evidence type="ECO:0000313" key="1">
    <source>
        <dbReference type="EMBL" id="PRD49510.1"/>
    </source>
</evidence>